<feature type="domain" description="POTRA" evidence="10">
    <location>
        <begin position="158"/>
        <end position="226"/>
    </location>
</feature>
<dbReference type="GO" id="GO:0051301">
    <property type="term" value="P:cell division"/>
    <property type="evidence" value="ECO:0007669"/>
    <property type="project" value="UniProtKB-KW"/>
</dbReference>
<feature type="compositionally biased region" description="Acidic residues" evidence="8">
    <location>
        <begin position="20"/>
        <end position="30"/>
    </location>
</feature>
<feature type="compositionally biased region" description="Low complexity" evidence="8">
    <location>
        <begin position="50"/>
        <end position="63"/>
    </location>
</feature>
<evidence type="ECO:0000256" key="7">
    <source>
        <dbReference type="ARBA" id="ARBA00023306"/>
    </source>
</evidence>
<feature type="compositionally biased region" description="Basic and acidic residues" evidence="8">
    <location>
        <begin position="114"/>
        <end position="123"/>
    </location>
</feature>
<keyword evidence="7" id="KW-0131">Cell cycle</keyword>
<organism evidence="11 12">
    <name type="scientific">Frondihabitans australicus</name>
    <dbReference type="NCBI Taxonomy" id="386892"/>
    <lineage>
        <taxon>Bacteria</taxon>
        <taxon>Bacillati</taxon>
        <taxon>Actinomycetota</taxon>
        <taxon>Actinomycetes</taxon>
        <taxon>Micrococcales</taxon>
        <taxon>Microbacteriaceae</taxon>
        <taxon>Frondihabitans</taxon>
    </lineage>
</organism>
<keyword evidence="5 9" id="KW-1133">Transmembrane helix</keyword>
<dbReference type="PANTHER" id="PTHR37820">
    <property type="entry name" value="CELL DIVISION PROTEIN DIVIB"/>
    <property type="match status" value="1"/>
</dbReference>
<keyword evidence="3 11" id="KW-0132">Cell division</keyword>
<keyword evidence="2" id="KW-1003">Cell membrane</keyword>
<dbReference type="InterPro" id="IPR013685">
    <property type="entry name" value="POTRA_FtsQ_type"/>
</dbReference>
<dbReference type="EMBL" id="RBKS01000001">
    <property type="protein sequence ID" value="RKR74304.1"/>
    <property type="molecule type" value="Genomic_DNA"/>
</dbReference>
<reference evidence="11 12" key="1">
    <citation type="submission" date="2018-10" db="EMBL/GenBank/DDBJ databases">
        <title>Sequencing the genomes of 1000 actinobacteria strains.</title>
        <authorList>
            <person name="Klenk H.-P."/>
        </authorList>
    </citation>
    <scope>NUCLEOTIDE SEQUENCE [LARGE SCALE GENOMIC DNA]</scope>
    <source>
        <strain evidence="11 12">DSM 17894</strain>
    </source>
</reference>
<evidence type="ECO:0000256" key="9">
    <source>
        <dbReference type="SAM" id="Phobius"/>
    </source>
</evidence>
<comment type="caution">
    <text evidence="11">The sequence shown here is derived from an EMBL/GenBank/DDBJ whole genome shotgun (WGS) entry which is preliminary data.</text>
</comment>
<dbReference type="AlphaFoldDB" id="A0A495IE74"/>
<dbReference type="RefSeq" id="WP_121369061.1">
    <property type="nucleotide sequence ID" value="NZ_RBKS01000001.1"/>
</dbReference>
<dbReference type="InterPro" id="IPR050487">
    <property type="entry name" value="FtsQ_DivIB"/>
</dbReference>
<keyword evidence="6 9" id="KW-0472">Membrane</keyword>
<dbReference type="Pfam" id="PF08478">
    <property type="entry name" value="POTRA_1"/>
    <property type="match status" value="1"/>
</dbReference>
<feature type="compositionally biased region" description="Low complexity" evidence="8">
    <location>
        <begin position="92"/>
        <end position="103"/>
    </location>
</feature>
<dbReference type="OrthoDB" id="4793367at2"/>
<evidence type="ECO:0000256" key="3">
    <source>
        <dbReference type="ARBA" id="ARBA00022618"/>
    </source>
</evidence>
<dbReference type="Gene3D" id="3.10.20.310">
    <property type="entry name" value="membrane protein fhac"/>
    <property type="match status" value="1"/>
</dbReference>
<dbReference type="GO" id="GO:0005886">
    <property type="term" value="C:plasma membrane"/>
    <property type="evidence" value="ECO:0007669"/>
    <property type="project" value="TreeGrafter"/>
</dbReference>
<evidence type="ECO:0000256" key="4">
    <source>
        <dbReference type="ARBA" id="ARBA00022692"/>
    </source>
</evidence>
<dbReference type="PANTHER" id="PTHR37820:SF1">
    <property type="entry name" value="CELL DIVISION PROTEIN FTSQ"/>
    <property type="match status" value="1"/>
</dbReference>
<gene>
    <name evidence="11" type="ORF">C8E83_1413</name>
</gene>
<evidence type="ECO:0000256" key="8">
    <source>
        <dbReference type="SAM" id="MobiDB-lite"/>
    </source>
</evidence>
<proteinExistence type="predicted"/>
<keyword evidence="4 9" id="KW-0812">Transmembrane</keyword>
<dbReference type="Pfam" id="PF03799">
    <property type="entry name" value="FtsQ_DivIB_C"/>
    <property type="match status" value="1"/>
</dbReference>
<comment type="subcellular location">
    <subcellularLocation>
        <location evidence="1">Membrane</location>
    </subcellularLocation>
</comment>
<name>A0A495IE74_9MICO</name>
<protein>
    <submittedName>
        <fullName evidence="11">Cell division protein FtsQ</fullName>
    </submittedName>
</protein>
<keyword evidence="12" id="KW-1185">Reference proteome</keyword>
<feature type="region of interest" description="Disordered" evidence="8">
    <location>
        <begin position="1"/>
        <end position="75"/>
    </location>
</feature>
<accession>A0A495IE74</accession>
<dbReference type="PROSITE" id="PS51779">
    <property type="entry name" value="POTRA"/>
    <property type="match status" value="1"/>
</dbReference>
<dbReference type="InterPro" id="IPR005548">
    <property type="entry name" value="Cell_div_FtsQ/DivIB_C"/>
</dbReference>
<evidence type="ECO:0000259" key="10">
    <source>
        <dbReference type="PROSITE" id="PS51779"/>
    </source>
</evidence>
<dbReference type="InterPro" id="IPR034746">
    <property type="entry name" value="POTRA"/>
</dbReference>
<evidence type="ECO:0000256" key="5">
    <source>
        <dbReference type="ARBA" id="ARBA00022989"/>
    </source>
</evidence>
<evidence type="ECO:0000313" key="12">
    <source>
        <dbReference type="Proteomes" id="UP000280008"/>
    </source>
</evidence>
<dbReference type="Proteomes" id="UP000280008">
    <property type="component" value="Unassembled WGS sequence"/>
</dbReference>
<sequence>MKRPEGFDRVPPPRPRAEEPVVDETAEAPVDESTSEKSPTTRGVRPSLGAAKAAVARAASGTATKERGGAEKTPVDEAVADPARIDPVDTGASEARTRASAARRLARRAASARRAVERSEVRRFTRRSRHRRAGWIAAGVVVVVLVGSVTISVFSPLLSLQTIKVEGTSRVSKAAVLDSLHDQIGKPLAMVDFTQVKSDLSDFPLIESYVTETEPPHTLVIKITERQPIASVKISSGYELVDPAGIVIQTSPKQPAGYPVVDIKGATISGSVYRAAAEVLLSLPATLRASVTKVTASTADDVTLNLKTGEQVVWGSADSSTQKAALLTGLIKSHKATNPSQPVEYDVSAPDNGIIRTK</sequence>
<evidence type="ECO:0000313" key="11">
    <source>
        <dbReference type="EMBL" id="RKR74304.1"/>
    </source>
</evidence>
<evidence type="ECO:0000256" key="2">
    <source>
        <dbReference type="ARBA" id="ARBA00022475"/>
    </source>
</evidence>
<evidence type="ECO:0000256" key="6">
    <source>
        <dbReference type="ARBA" id="ARBA00023136"/>
    </source>
</evidence>
<feature type="transmembrane region" description="Helical" evidence="9">
    <location>
        <begin position="133"/>
        <end position="154"/>
    </location>
</feature>
<feature type="region of interest" description="Disordered" evidence="8">
    <location>
        <begin position="87"/>
        <end position="124"/>
    </location>
</feature>
<feature type="compositionally biased region" description="Basic and acidic residues" evidence="8">
    <location>
        <begin position="64"/>
        <end position="75"/>
    </location>
</feature>
<evidence type="ECO:0000256" key="1">
    <source>
        <dbReference type="ARBA" id="ARBA00004370"/>
    </source>
</evidence>